<dbReference type="SUPFAM" id="SSF57701">
    <property type="entry name" value="Zn2/Cys6 DNA-binding domain"/>
    <property type="match status" value="1"/>
</dbReference>
<gene>
    <name evidence="5" type="ORF">FOZG_04392</name>
</gene>
<accession>W9KWS6</accession>
<dbReference type="CDD" id="cd12148">
    <property type="entry name" value="fungal_TF_MHR"/>
    <property type="match status" value="1"/>
</dbReference>
<feature type="region of interest" description="Disordered" evidence="3">
    <location>
        <begin position="597"/>
        <end position="627"/>
    </location>
</feature>
<keyword evidence="2" id="KW-0539">Nucleus</keyword>
<dbReference type="PANTHER" id="PTHR31001">
    <property type="entry name" value="UNCHARACTERIZED TRANSCRIPTIONAL REGULATORY PROTEIN"/>
    <property type="match status" value="1"/>
</dbReference>
<comment type="subcellular location">
    <subcellularLocation>
        <location evidence="1">Nucleus</location>
    </subcellularLocation>
</comment>
<dbReference type="InterPro" id="IPR036864">
    <property type="entry name" value="Zn2-C6_fun-type_DNA-bd_sf"/>
</dbReference>
<dbReference type="HOGENOM" id="CLU_013260_1_0_1"/>
<feature type="domain" description="Zn(2)-C6 fungal-type" evidence="4">
    <location>
        <begin position="7"/>
        <end position="34"/>
    </location>
</feature>
<sequence>MASRAVSCQFCRQRKLRCNRQFPCSNCLSRGVPCPSLQPPTRHLPEAGAASNDAILSRLDKIEAHLAALTNSSASKNPLSGEEPRVVLKADVDPEFHRQLSPMIQELTEDAFSIDRSLFKNDGATPTHNILVRKCPIAMQPPPGAQPKDYAACIWFPTIEEAQSLVNKYIVELNYMSYIVHGPTLRKLVTEAYDCGPHISASLAVLLLAIFAFVARTWTQIDAELAGLFYCRAQAQAQASSWTTTAFDVLEQCHRNSEVSLELAQGLSILNSAIFHFEGLTSRGSTVLAQTITMCRQLGLHRIDHPGDRTSLQDNPSLYGVRAEVGRRVWWRLATLDWMLAAYPGPQKGTYFISSLHMAVRKPLNLEDENLTDASELLGQGLTKPTSMFYFLERIRLAEKIKSAIDKSPLTGVSTYGQVLEVDAAIASTIQDTPQPLALKGGSGPSYSSSQNMEYIAGQCYSLHLLLHGQRCRLHLPYLIRGISETPYDQSREIALKSARFIIDGEVSLGKFSREASSSHFMLGGVFFSFFSAVAVLALDLCLAVPEEIKVKQQEFEQAWRILGEVPDKVSMIEEGMHILEVTMRKHHVWPLTETGLYPGSAETQQPHTEIRGHVPTADPSSTLQQD</sequence>
<evidence type="ECO:0000313" key="5">
    <source>
        <dbReference type="EMBL" id="EWZ48922.1"/>
    </source>
</evidence>
<dbReference type="GO" id="GO:0008270">
    <property type="term" value="F:zinc ion binding"/>
    <property type="evidence" value="ECO:0007669"/>
    <property type="project" value="InterPro"/>
</dbReference>
<dbReference type="AlphaFoldDB" id="W9KWS6"/>
<evidence type="ECO:0000256" key="1">
    <source>
        <dbReference type="ARBA" id="ARBA00004123"/>
    </source>
</evidence>
<dbReference type="GO" id="GO:0000981">
    <property type="term" value="F:DNA-binding transcription factor activity, RNA polymerase II-specific"/>
    <property type="evidence" value="ECO:0007669"/>
    <property type="project" value="InterPro"/>
</dbReference>
<dbReference type="VEuPathDB" id="FungiDB:FOZG_04392"/>
<dbReference type="InterPro" id="IPR050613">
    <property type="entry name" value="Sec_Metabolite_Reg"/>
</dbReference>
<reference evidence="5" key="2">
    <citation type="submission" date="2012-06" db="EMBL/GenBank/DDBJ databases">
        <title>Annotation of the Genome Sequence of Fusarium oxysporum Fo47.</title>
        <authorList>
            <consortium name="The Broad Institute Genomics Platform"/>
            <person name="Ma L.-J."/>
            <person name="Corby-Kistler H."/>
            <person name="Broz K."/>
            <person name="Gale L.R."/>
            <person name="Jonkers W."/>
            <person name="O'Donnell K."/>
            <person name="Ploetz R."/>
            <person name="Steinberg C."/>
            <person name="Schwartz D.C."/>
            <person name="VanEtten H."/>
            <person name="Zhou S."/>
            <person name="Young S.K."/>
            <person name="Zeng Q."/>
            <person name="Gargeya S."/>
            <person name="Fitzgerald M."/>
            <person name="Abouelleil A."/>
            <person name="Alvarado L."/>
            <person name="Chapman S.B."/>
            <person name="Gainer-Dewar J."/>
            <person name="Goldberg J."/>
            <person name="Griggs A."/>
            <person name="Gujja S."/>
            <person name="Hansen M."/>
            <person name="Howarth C."/>
            <person name="Imamovic A."/>
            <person name="Ireland A."/>
            <person name="Larimer J."/>
            <person name="McCowan C."/>
            <person name="Murphy C."/>
            <person name="Pearson M."/>
            <person name="Poon T.W."/>
            <person name="Priest M."/>
            <person name="Roberts A."/>
            <person name="Saif S."/>
            <person name="Shea T."/>
            <person name="Sykes S."/>
            <person name="Wortman J."/>
            <person name="Nusbaum C."/>
            <person name="Birren B."/>
        </authorList>
    </citation>
    <scope>NUCLEOTIDE SEQUENCE</scope>
    <source>
        <strain evidence="5">Fo47</strain>
    </source>
</reference>
<evidence type="ECO:0000259" key="4">
    <source>
        <dbReference type="PROSITE" id="PS50048"/>
    </source>
</evidence>
<evidence type="ECO:0000256" key="3">
    <source>
        <dbReference type="SAM" id="MobiDB-lite"/>
    </source>
</evidence>
<dbReference type="Pfam" id="PF00172">
    <property type="entry name" value="Zn_clus"/>
    <property type="match status" value="1"/>
</dbReference>
<reference evidence="5" key="1">
    <citation type="submission" date="2011-06" db="EMBL/GenBank/DDBJ databases">
        <title>The Genome Sequence of Fusarium oxysporum Fo47.</title>
        <authorList>
            <consortium name="The Broad Institute Genome Sequencing Platform"/>
            <person name="Ma L.-J."/>
            <person name="Gale L.R."/>
            <person name="Schwartz D.C."/>
            <person name="Zhou S."/>
            <person name="Corby-Kistler H."/>
            <person name="Young S.K."/>
            <person name="Zeng Q."/>
            <person name="Gargeya S."/>
            <person name="Fitzgerald M."/>
            <person name="Haas B."/>
            <person name="Abouelleil A."/>
            <person name="Alvarado L."/>
            <person name="Arachchi H.M."/>
            <person name="Berlin A."/>
            <person name="Brown A."/>
            <person name="Chapman S.B."/>
            <person name="Chen Z."/>
            <person name="Dunbar C."/>
            <person name="Freedman E."/>
            <person name="Gearin G."/>
            <person name="Gellesch M."/>
            <person name="Goldberg J."/>
            <person name="Griggs A."/>
            <person name="Gujja S."/>
            <person name="Heiman D."/>
            <person name="Howarth C."/>
            <person name="Larson L."/>
            <person name="Lui A."/>
            <person name="MacDonald P.J.P."/>
            <person name="Mehta T."/>
            <person name="Montmayeur A."/>
            <person name="Murphy C."/>
            <person name="Neiman D."/>
            <person name="Pearson M."/>
            <person name="Priest M."/>
            <person name="Roberts A."/>
            <person name="Saif S."/>
            <person name="Shea T."/>
            <person name="Shenoy N."/>
            <person name="Sisk P."/>
            <person name="Stolte C."/>
            <person name="Sykes S."/>
            <person name="Wortman J."/>
            <person name="Nusbaum C."/>
            <person name="Birren B."/>
        </authorList>
    </citation>
    <scope>NUCLEOTIDE SEQUENCE [LARGE SCALE GENOMIC DNA]</scope>
    <source>
        <strain evidence="5">Fo47</strain>
    </source>
</reference>
<dbReference type="PROSITE" id="PS50048">
    <property type="entry name" value="ZN2_CY6_FUNGAL_2"/>
    <property type="match status" value="1"/>
</dbReference>
<dbReference type="EMBL" id="JH717897">
    <property type="protein sequence ID" value="EWZ48922.1"/>
    <property type="molecule type" value="Genomic_DNA"/>
</dbReference>
<protein>
    <recommendedName>
        <fullName evidence="4">Zn(2)-C6 fungal-type domain-containing protein</fullName>
    </recommendedName>
</protein>
<organism evidence="5">
    <name type="scientific">Fusarium oxysporum Fo47</name>
    <dbReference type="NCBI Taxonomy" id="660027"/>
    <lineage>
        <taxon>Eukaryota</taxon>
        <taxon>Fungi</taxon>
        <taxon>Dikarya</taxon>
        <taxon>Ascomycota</taxon>
        <taxon>Pezizomycotina</taxon>
        <taxon>Sordariomycetes</taxon>
        <taxon>Hypocreomycetidae</taxon>
        <taxon>Hypocreales</taxon>
        <taxon>Nectriaceae</taxon>
        <taxon>Fusarium</taxon>
        <taxon>Fusarium oxysporum species complex</taxon>
    </lineage>
</organism>
<dbReference type="Gene3D" id="4.10.240.10">
    <property type="entry name" value="Zn(2)-C6 fungal-type DNA-binding domain"/>
    <property type="match status" value="1"/>
</dbReference>
<dbReference type="SMART" id="SM00066">
    <property type="entry name" value="GAL4"/>
    <property type="match status" value="1"/>
</dbReference>
<dbReference type="PANTHER" id="PTHR31001:SF90">
    <property type="entry name" value="CENTROMERE DNA-BINDING PROTEIN COMPLEX CBF3 SUBUNIT B"/>
    <property type="match status" value="1"/>
</dbReference>
<dbReference type="Proteomes" id="UP000030766">
    <property type="component" value="Unassembled WGS sequence"/>
</dbReference>
<proteinExistence type="predicted"/>
<dbReference type="InterPro" id="IPR001138">
    <property type="entry name" value="Zn2Cys6_DnaBD"/>
</dbReference>
<dbReference type="PROSITE" id="PS00463">
    <property type="entry name" value="ZN2_CY6_FUNGAL_1"/>
    <property type="match status" value="1"/>
</dbReference>
<dbReference type="GO" id="GO:0005634">
    <property type="term" value="C:nucleus"/>
    <property type="evidence" value="ECO:0007669"/>
    <property type="project" value="UniProtKB-SubCell"/>
</dbReference>
<evidence type="ECO:0000256" key="2">
    <source>
        <dbReference type="ARBA" id="ARBA00023242"/>
    </source>
</evidence>
<name>W9KWS6_FUSOX</name>
<dbReference type="CDD" id="cd00067">
    <property type="entry name" value="GAL4"/>
    <property type="match status" value="1"/>
</dbReference>